<evidence type="ECO:0000256" key="4">
    <source>
        <dbReference type="ARBA" id="ARBA00022386"/>
    </source>
</evidence>
<dbReference type="InterPro" id="IPR001367">
    <property type="entry name" value="Fe_dep_repressor"/>
</dbReference>
<dbReference type="Gene3D" id="2.30.30.90">
    <property type="match status" value="1"/>
</dbReference>
<keyword evidence="8" id="KW-0805">Transcription regulation</keyword>
<dbReference type="InterPro" id="IPR007167">
    <property type="entry name" value="Fe-transptr_FeoA-like"/>
</dbReference>
<dbReference type="SUPFAM" id="SSF47979">
    <property type="entry name" value="Iron-dependent repressor protein, dimerization domain"/>
    <property type="match status" value="1"/>
</dbReference>
<evidence type="ECO:0000259" key="15">
    <source>
        <dbReference type="PROSITE" id="PS50944"/>
    </source>
</evidence>
<dbReference type="PROSITE" id="PS50944">
    <property type="entry name" value="HTH_DTXR"/>
    <property type="match status" value="1"/>
</dbReference>
<dbReference type="SMART" id="SM00899">
    <property type="entry name" value="FeoA"/>
    <property type="match status" value="1"/>
</dbReference>
<evidence type="ECO:0000256" key="12">
    <source>
        <dbReference type="ARBA" id="ARBA00023211"/>
    </source>
</evidence>
<keyword evidence="5" id="KW-0963">Cytoplasm</keyword>
<dbReference type="FunFam" id="1.10.60.10:FF:000004">
    <property type="entry name" value="DtxR family transcriptional regulator"/>
    <property type="match status" value="1"/>
</dbReference>
<dbReference type="InterPro" id="IPR008988">
    <property type="entry name" value="Transcriptional_repressor_C"/>
</dbReference>
<dbReference type="InterPro" id="IPR036390">
    <property type="entry name" value="WH_DNA-bd_sf"/>
</dbReference>
<dbReference type="Proteomes" id="UP000239735">
    <property type="component" value="Unassembled WGS sequence"/>
</dbReference>
<evidence type="ECO:0000256" key="14">
    <source>
        <dbReference type="ARBA" id="ARBA00032593"/>
    </source>
</evidence>
<keyword evidence="12" id="KW-0464">Manganese</keyword>
<keyword evidence="11" id="KW-0804">Transcription</keyword>
<keyword evidence="10" id="KW-0010">Activator</keyword>
<dbReference type="InterPro" id="IPR022687">
    <property type="entry name" value="HTH_DTXR"/>
</dbReference>
<dbReference type="GO" id="GO:0046983">
    <property type="term" value="F:protein dimerization activity"/>
    <property type="evidence" value="ECO:0007669"/>
    <property type="project" value="InterPro"/>
</dbReference>
<dbReference type="InterPro" id="IPR022689">
    <property type="entry name" value="Iron_dep_repressor"/>
</dbReference>
<feature type="domain" description="HTH dtxR-type" evidence="15">
    <location>
        <begin position="1"/>
        <end position="74"/>
    </location>
</feature>
<comment type="function">
    <text evidence="13">In the presence of manganese, represses expression of mntH and mntS. Up-regulates expression of mntP.</text>
</comment>
<dbReference type="Pfam" id="PF04023">
    <property type="entry name" value="FeoA"/>
    <property type="match status" value="1"/>
</dbReference>
<dbReference type="Gene3D" id="1.10.10.10">
    <property type="entry name" value="Winged helix-like DNA-binding domain superfamily/Winged helix DNA-binding domain"/>
    <property type="match status" value="1"/>
</dbReference>
<evidence type="ECO:0000256" key="9">
    <source>
        <dbReference type="ARBA" id="ARBA00023125"/>
    </source>
</evidence>
<dbReference type="EMBL" id="OKRB01000127">
    <property type="protein sequence ID" value="SPE28575.1"/>
    <property type="molecule type" value="Genomic_DNA"/>
</dbReference>
<evidence type="ECO:0000256" key="3">
    <source>
        <dbReference type="ARBA" id="ARBA00011738"/>
    </source>
</evidence>
<dbReference type="SMART" id="SM00529">
    <property type="entry name" value="HTH_DTXR"/>
    <property type="match status" value="1"/>
</dbReference>
<dbReference type="InterPro" id="IPR036421">
    <property type="entry name" value="Fe_dep_repressor_sf"/>
</dbReference>
<evidence type="ECO:0000256" key="6">
    <source>
        <dbReference type="ARBA" id="ARBA00022491"/>
    </source>
</evidence>
<dbReference type="PANTHER" id="PTHR33238">
    <property type="entry name" value="IRON (METAL) DEPENDENT REPRESSOR, DTXR FAMILY"/>
    <property type="match status" value="1"/>
</dbReference>
<dbReference type="InterPro" id="IPR038157">
    <property type="entry name" value="FeoA_core_dom"/>
</dbReference>
<protein>
    <recommendedName>
        <fullName evidence="4">Transcriptional regulator MntR</fullName>
    </recommendedName>
    <alternativeName>
        <fullName evidence="14">Manganese transport regulator</fullName>
    </alternativeName>
</protein>
<evidence type="ECO:0000256" key="1">
    <source>
        <dbReference type="ARBA" id="ARBA00004496"/>
    </source>
</evidence>
<dbReference type="InterPro" id="IPR036388">
    <property type="entry name" value="WH-like_DNA-bd_sf"/>
</dbReference>
<evidence type="ECO:0000256" key="10">
    <source>
        <dbReference type="ARBA" id="ARBA00023159"/>
    </source>
</evidence>
<name>A0A2N9LZC6_9BACT</name>
<keyword evidence="9" id="KW-0238">DNA-binding</keyword>
<evidence type="ECO:0000256" key="8">
    <source>
        <dbReference type="ARBA" id="ARBA00023015"/>
    </source>
</evidence>
<evidence type="ECO:0000256" key="7">
    <source>
        <dbReference type="ARBA" id="ARBA00023004"/>
    </source>
</evidence>
<dbReference type="AlphaFoldDB" id="A0A2N9LZC6"/>
<organism evidence="16 17">
    <name type="scientific">Candidatus Sulfuritelmatomonas gaucii</name>
    <dbReference type="NCBI Taxonomy" id="2043161"/>
    <lineage>
        <taxon>Bacteria</taxon>
        <taxon>Pseudomonadati</taxon>
        <taxon>Acidobacteriota</taxon>
        <taxon>Terriglobia</taxon>
        <taxon>Terriglobales</taxon>
        <taxon>Acidobacteriaceae</taxon>
        <taxon>Candidatus Sulfuritelmatomonas</taxon>
    </lineage>
</organism>
<dbReference type="SUPFAM" id="SSF46785">
    <property type="entry name" value="Winged helix' DNA-binding domain"/>
    <property type="match status" value="1"/>
</dbReference>
<accession>A0A2N9LZC6</accession>
<sequence>MPPRHQGNANTESVDNYLKAILALSGPEERRASSSSLADRLGVAQASVTNMLQKLATSPLSFVEYERHRGVLLSAAGKRRALEVLRHHRLIETFLYEVLDYPLEEVHEEAERLEHFISERFEERVAAKLGNPKFDPHGHCIPAMDGKMAKQASVPLTELQEQGTFTVDSISDQDAPLLKRLKAQGIIPGARVHVTKGGADDLVLRTSAASKKLHLSRNLAAAVRVRSAH</sequence>
<evidence type="ECO:0000256" key="2">
    <source>
        <dbReference type="ARBA" id="ARBA00007871"/>
    </source>
</evidence>
<dbReference type="SUPFAM" id="SSF50037">
    <property type="entry name" value="C-terminal domain of transcriptional repressors"/>
    <property type="match status" value="1"/>
</dbReference>
<dbReference type="GO" id="GO:0003700">
    <property type="term" value="F:DNA-binding transcription factor activity"/>
    <property type="evidence" value="ECO:0007669"/>
    <property type="project" value="InterPro"/>
</dbReference>
<proteinExistence type="inferred from homology"/>
<comment type="subunit">
    <text evidence="3">Homodimer.</text>
</comment>
<comment type="subcellular location">
    <subcellularLocation>
        <location evidence="1">Cytoplasm</location>
    </subcellularLocation>
</comment>
<gene>
    <name evidence="16" type="ORF">SBA5_670026</name>
</gene>
<dbReference type="GO" id="GO:0046914">
    <property type="term" value="F:transition metal ion binding"/>
    <property type="evidence" value="ECO:0007669"/>
    <property type="project" value="InterPro"/>
</dbReference>
<dbReference type="InterPro" id="IPR050536">
    <property type="entry name" value="DtxR_MntR_Metal-Reg"/>
</dbReference>
<dbReference type="Pfam" id="PF01325">
    <property type="entry name" value="Fe_dep_repress"/>
    <property type="match status" value="1"/>
</dbReference>
<dbReference type="PANTHER" id="PTHR33238:SF11">
    <property type="entry name" value="TRANSCRIPTIONAL REGULATOR MNTR"/>
    <property type="match status" value="1"/>
</dbReference>
<evidence type="ECO:0000313" key="16">
    <source>
        <dbReference type="EMBL" id="SPE28575.1"/>
    </source>
</evidence>
<dbReference type="GO" id="GO:0003677">
    <property type="term" value="F:DNA binding"/>
    <property type="evidence" value="ECO:0007669"/>
    <property type="project" value="UniProtKB-KW"/>
</dbReference>
<evidence type="ECO:0000256" key="5">
    <source>
        <dbReference type="ARBA" id="ARBA00022490"/>
    </source>
</evidence>
<evidence type="ECO:0000313" key="17">
    <source>
        <dbReference type="Proteomes" id="UP000239735"/>
    </source>
</evidence>
<evidence type="ECO:0000256" key="11">
    <source>
        <dbReference type="ARBA" id="ARBA00023163"/>
    </source>
</evidence>
<keyword evidence="6" id="KW-0678">Repressor</keyword>
<comment type="similarity">
    <text evidence="2">Belongs to the DtxR/MntR family.</text>
</comment>
<dbReference type="GO" id="GO:0005737">
    <property type="term" value="C:cytoplasm"/>
    <property type="evidence" value="ECO:0007669"/>
    <property type="project" value="UniProtKB-SubCell"/>
</dbReference>
<keyword evidence="7" id="KW-0408">Iron</keyword>
<reference evidence="17" key="1">
    <citation type="submission" date="2018-02" db="EMBL/GenBank/DDBJ databases">
        <authorList>
            <person name="Hausmann B."/>
        </authorList>
    </citation>
    <scope>NUCLEOTIDE SEQUENCE [LARGE SCALE GENOMIC DNA]</scope>
    <source>
        <strain evidence="17">Peat soil MAG SbA5</strain>
    </source>
</reference>
<dbReference type="Pfam" id="PF02742">
    <property type="entry name" value="Fe_dep_repr_C"/>
    <property type="match status" value="1"/>
</dbReference>
<evidence type="ECO:0000256" key="13">
    <source>
        <dbReference type="ARBA" id="ARBA00025185"/>
    </source>
</evidence>